<dbReference type="GO" id="GO:0031388">
    <property type="term" value="P:organic acid phosphorylation"/>
    <property type="evidence" value="ECO:0007669"/>
    <property type="project" value="UniProtKB-UniRule"/>
</dbReference>
<comment type="similarity">
    <text evidence="1 4">Belongs to the glycerate kinase type-1 family.</text>
</comment>
<keyword evidence="6" id="KW-1185">Reference proteome</keyword>
<evidence type="ECO:0000256" key="4">
    <source>
        <dbReference type="PIRNR" id="PIRNR006078"/>
    </source>
</evidence>
<evidence type="ECO:0000313" key="5">
    <source>
        <dbReference type="EMBL" id="GLI26250.1"/>
    </source>
</evidence>
<dbReference type="AlphaFoldDB" id="A0A9W6FNB4"/>
<dbReference type="SUPFAM" id="SSF110738">
    <property type="entry name" value="Glycerate kinase I"/>
    <property type="match status" value="1"/>
</dbReference>
<accession>A0A9W6FNB4</accession>
<dbReference type="InterPro" id="IPR018193">
    <property type="entry name" value="Glyc_kinase_flavodox-like_fold"/>
</dbReference>
<evidence type="ECO:0000313" key="6">
    <source>
        <dbReference type="Proteomes" id="UP001144396"/>
    </source>
</evidence>
<dbReference type="Gene3D" id="3.40.50.10350">
    <property type="entry name" value="Glycerate kinase, domain 1"/>
    <property type="match status" value="1"/>
</dbReference>
<protein>
    <submittedName>
        <fullName evidence="5">Glycerate kinase</fullName>
    </submittedName>
</protein>
<dbReference type="PANTHER" id="PTHR21599:SF0">
    <property type="entry name" value="GLYCERATE KINASE"/>
    <property type="match status" value="1"/>
</dbReference>
<dbReference type="EMBL" id="BSDP01000001">
    <property type="protein sequence ID" value="GLI26250.1"/>
    <property type="molecule type" value="Genomic_DNA"/>
</dbReference>
<dbReference type="RefSeq" id="WP_281882247.1">
    <property type="nucleotide sequence ID" value="NZ_BSDP01000001.1"/>
</dbReference>
<keyword evidence="3 4" id="KW-0418">Kinase</keyword>
<gene>
    <name evidence="5" type="ORF">ARHIZOSPH14_04920</name>
</gene>
<dbReference type="GO" id="GO:0008887">
    <property type="term" value="F:glycerate kinase activity"/>
    <property type="evidence" value="ECO:0007669"/>
    <property type="project" value="UniProtKB-UniRule"/>
</dbReference>
<dbReference type="PIRSF" id="PIRSF006078">
    <property type="entry name" value="GlxK"/>
    <property type="match status" value="1"/>
</dbReference>
<keyword evidence="2 4" id="KW-0808">Transferase</keyword>
<dbReference type="Pfam" id="PF02595">
    <property type="entry name" value="Gly_kinase"/>
    <property type="match status" value="1"/>
</dbReference>
<dbReference type="Gene3D" id="3.90.1510.10">
    <property type="entry name" value="Glycerate kinase, domain 2"/>
    <property type="match status" value="1"/>
</dbReference>
<sequence length="380" mass="37109">MSRRVVLAPDSFKGTATAADAASALAAGWARTAPGDELVARPMADGGEGTIDALAAADPDAERMPVRVTGPDGRPVDTSWLRLTGADGERLGVVELASASGITLLDPLQPLDAHTIGFGEAIAAALDAGVDRLLLAIGGSSSTDGGLGALTALGARATDASGRPVRPGNRGLGDLHRVDLTGLRPLPPGGAVVLSDVTNPLLGADGAAAVFGPQKGADEAQVPLMDAHLARFAAVLRRGFEAADAPGPAPDPATPGAGAAGGTGYGLLAWGATAVSGAAAVAEAIGLAAAIDRADVVVTGEGKFDGQSEAGKVPSEVRATALASGVPVALVAGVIAAEAGDFAASVSLADLAGSPGEAMARPLAWLEEAGARLAALLPTP</sequence>
<dbReference type="InterPro" id="IPR036129">
    <property type="entry name" value="Glycerate_kinase_sf"/>
</dbReference>
<dbReference type="Proteomes" id="UP001144396">
    <property type="component" value="Unassembled WGS sequence"/>
</dbReference>
<reference evidence="5" key="1">
    <citation type="submission" date="2022-12" db="EMBL/GenBank/DDBJ databases">
        <title>Reference genome sequencing for broad-spectrum identification of bacterial and archaeal isolates by mass spectrometry.</title>
        <authorList>
            <person name="Sekiguchi Y."/>
            <person name="Tourlousse D.M."/>
        </authorList>
    </citation>
    <scope>NUCLEOTIDE SEQUENCE</scope>
    <source>
        <strain evidence="5">14</strain>
    </source>
</reference>
<name>A0A9W6FNB4_9MICO</name>
<dbReference type="InterPro" id="IPR004381">
    <property type="entry name" value="Glycerate_kinase"/>
</dbReference>
<dbReference type="PANTHER" id="PTHR21599">
    <property type="entry name" value="GLYCERATE KINASE"/>
    <property type="match status" value="1"/>
</dbReference>
<evidence type="ECO:0000256" key="1">
    <source>
        <dbReference type="ARBA" id="ARBA00006284"/>
    </source>
</evidence>
<proteinExistence type="inferred from homology"/>
<organism evidence="5 6">
    <name type="scientific">Agromyces rhizosphaerae</name>
    <dbReference type="NCBI Taxonomy" id="88374"/>
    <lineage>
        <taxon>Bacteria</taxon>
        <taxon>Bacillati</taxon>
        <taxon>Actinomycetota</taxon>
        <taxon>Actinomycetes</taxon>
        <taxon>Micrococcales</taxon>
        <taxon>Microbacteriaceae</taxon>
        <taxon>Agromyces</taxon>
    </lineage>
</organism>
<dbReference type="NCBIfam" id="TIGR00045">
    <property type="entry name" value="glycerate kinase"/>
    <property type="match status" value="1"/>
</dbReference>
<evidence type="ECO:0000256" key="3">
    <source>
        <dbReference type="ARBA" id="ARBA00022777"/>
    </source>
</evidence>
<comment type="caution">
    <text evidence="5">The sequence shown here is derived from an EMBL/GenBank/DDBJ whole genome shotgun (WGS) entry which is preliminary data.</text>
</comment>
<evidence type="ECO:0000256" key="2">
    <source>
        <dbReference type="ARBA" id="ARBA00022679"/>
    </source>
</evidence>
<dbReference type="InterPro" id="IPR018197">
    <property type="entry name" value="Glycerate_kinase_RE-like"/>
</dbReference>